<proteinExistence type="predicted"/>
<dbReference type="InterPro" id="IPR032371">
    <property type="entry name" value="DUF4873"/>
</dbReference>
<keyword evidence="3" id="KW-1185">Reference proteome</keyword>
<dbReference type="Proteomes" id="UP001499924">
    <property type="component" value="Unassembled WGS sequence"/>
</dbReference>
<evidence type="ECO:0000313" key="3">
    <source>
        <dbReference type="Proteomes" id="UP001499924"/>
    </source>
</evidence>
<evidence type="ECO:0000259" key="1">
    <source>
        <dbReference type="Pfam" id="PF16170"/>
    </source>
</evidence>
<gene>
    <name evidence="2" type="ORF">GCM10010531_23150</name>
</gene>
<dbReference type="Pfam" id="PF16170">
    <property type="entry name" value="DUF4873"/>
    <property type="match status" value="1"/>
</dbReference>
<dbReference type="EMBL" id="BAAAVV010000005">
    <property type="protein sequence ID" value="GAA3169511.1"/>
    <property type="molecule type" value="Genomic_DNA"/>
</dbReference>
<feature type="domain" description="DUF4873" evidence="1">
    <location>
        <begin position="11"/>
        <end position="94"/>
    </location>
</feature>
<dbReference type="RefSeq" id="WP_344689022.1">
    <property type="nucleotide sequence ID" value="NZ_BAAAVV010000005.1"/>
</dbReference>
<name>A0ABP6PC03_9ACTN</name>
<protein>
    <recommendedName>
        <fullName evidence="1">DUF4873 domain-containing protein</fullName>
    </recommendedName>
</protein>
<evidence type="ECO:0000313" key="2">
    <source>
        <dbReference type="EMBL" id="GAA3169511.1"/>
    </source>
</evidence>
<sequence length="104" mass="10961">MSEHEGPAGYEGYEGEVTVTVDGEAPRAAHAALAARFDPLAGHVVWSGRLAVQLPVRTRVLVTTPHGSAAAETTETDAWGNTRLSGIDRPPFPVELLDAADDLT</sequence>
<organism evidence="2 3">
    <name type="scientific">Blastococcus jejuensis</name>
    <dbReference type="NCBI Taxonomy" id="351224"/>
    <lineage>
        <taxon>Bacteria</taxon>
        <taxon>Bacillati</taxon>
        <taxon>Actinomycetota</taxon>
        <taxon>Actinomycetes</taxon>
        <taxon>Geodermatophilales</taxon>
        <taxon>Geodermatophilaceae</taxon>
        <taxon>Blastococcus</taxon>
    </lineage>
</organism>
<accession>A0ABP6PC03</accession>
<comment type="caution">
    <text evidence="2">The sequence shown here is derived from an EMBL/GenBank/DDBJ whole genome shotgun (WGS) entry which is preliminary data.</text>
</comment>
<reference evidence="3" key="1">
    <citation type="journal article" date="2019" name="Int. J. Syst. Evol. Microbiol.">
        <title>The Global Catalogue of Microorganisms (GCM) 10K type strain sequencing project: providing services to taxonomists for standard genome sequencing and annotation.</title>
        <authorList>
            <consortium name="The Broad Institute Genomics Platform"/>
            <consortium name="The Broad Institute Genome Sequencing Center for Infectious Disease"/>
            <person name="Wu L."/>
            <person name="Ma J."/>
        </authorList>
    </citation>
    <scope>NUCLEOTIDE SEQUENCE [LARGE SCALE GENOMIC DNA]</scope>
    <source>
        <strain evidence="3">JCM 15614</strain>
    </source>
</reference>